<dbReference type="EMBL" id="JAFLRJ010000114">
    <property type="protein sequence ID" value="MBO0512693.1"/>
    <property type="molecule type" value="Genomic_DNA"/>
</dbReference>
<dbReference type="PANTHER" id="PTHR44757">
    <property type="entry name" value="DIGUANYLATE CYCLASE DGCP"/>
    <property type="match status" value="1"/>
</dbReference>
<dbReference type="Proteomes" id="UP000664167">
    <property type="component" value="Unassembled WGS sequence"/>
</dbReference>
<dbReference type="CDD" id="cd00130">
    <property type="entry name" value="PAS"/>
    <property type="match status" value="1"/>
</dbReference>
<dbReference type="PROSITE" id="PS50112">
    <property type="entry name" value="PAS"/>
    <property type="match status" value="1"/>
</dbReference>
<dbReference type="InterPro" id="IPR013656">
    <property type="entry name" value="PAS_4"/>
</dbReference>
<dbReference type="InterPro" id="IPR052155">
    <property type="entry name" value="Biofilm_reg_signaling"/>
</dbReference>
<proteinExistence type="predicted"/>
<comment type="caution">
    <text evidence="3">The sequence shown here is derived from an EMBL/GenBank/DDBJ whole genome shotgun (WGS) entry which is preliminary data.</text>
</comment>
<organism evidence="3 4">
    <name type="scientific">Streptomyces beijiangensis</name>
    <dbReference type="NCBI Taxonomy" id="163361"/>
    <lineage>
        <taxon>Bacteria</taxon>
        <taxon>Bacillati</taxon>
        <taxon>Actinomycetota</taxon>
        <taxon>Actinomycetes</taxon>
        <taxon>Kitasatosporales</taxon>
        <taxon>Streptomycetaceae</taxon>
        <taxon>Streptomyces</taxon>
    </lineage>
</organism>
<dbReference type="Pfam" id="PF08448">
    <property type="entry name" value="PAS_4"/>
    <property type="match status" value="1"/>
</dbReference>
<dbReference type="Gene3D" id="3.30.450.20">
    <property type="entry name" value="PAS domain"/>
    <property type="match status" value="1"/>
</dbReference>
<dbReference type="InterPro" id="IPR000700">
    <property type="entry name" value="PAS-assoc_C"/>
</dbReference>
<evidence type="ECO:0000313" key="3">
    <source>
        <dbReference type="EMBL" id="MBO0512693.1"/>
    </source>
</evidence>
<dbReference type="SUPFAM" id="SSF55785">
    <property type="entry name" value="PYP-like sensor domain (PAS domain)"/>
    <property type="match status" value="1"/>
</dbReference>
<feature type="domain" description="PAS" evidence="1">
    <location>
        <begin position="8"/>
        <end position="61"/>
    </location>
</feature>
<sequence>MGYTGDTDTDVLLGMADRAPDGIVIIDSEGLIRYWNQGAERIFGYTAAEAAGRNLDMIIPEKHRQRHWDGFVAAMASGTSKYGADDLLAVPALTADGTTVSIEFSVVLLTDADGKAAHVGAVIRDVTARRAQEKEVRRRLLATAPDDRAAPVTGG</sequence>
<evidence type="ECO:0000313" key="4">
    <source>
        <dbReference type="Proteomes" id="UP000664167"/>
    </source>
</evidence>
<protein>
    <submittedName>
        <fullName evidence="3">PAS domain S-box protein</fullName>
    </submittedName>
</protein>
<dbReference type="InterPro" id="IPR035965">
    <property type="entry name" value="PAS-like_dom_sf"/>
</dbReference>
<evidence type="ECO:0000259" key="2">
    <source>
        <dbReference type="PROSITE" id="PS50113"/>
    </source>
</evidence>
<reference evidence="3" key="1">
    <citation type="submission" date="2021-03" db="EMBL/GenBank/DDBJ databases">
        <title>Streptomyces poriferae sp. nov., a novel marine sponge-derived Actinobacteria species with anti-MRSA activity.</title>
        <authorList>
            <person name="Sandoval-Powers M."/>
            <person name="Kralova S."/>
            <person name="Nguyen G.-S."/>
            <person name="Fawwal D."/>
            <person name="Degnes K."/>
            <person name="Klinkenberg G."/>
            <person name="Sletta H."/>
            <person name="Wentzel A."/>
            <person name="Liles M.R."/>
        </authorList>
    </citation>
    <scope>NUCLEOTIDE SEQUENCE</scope>
    <source>
        <strain evidence="3">DSM 41794</strain>
    </source>
</reference>
<name>A0A939F6V6_9ACTN</name>
<accession>A0A939F6V6</accession>
<evidence type="ECO:0000259" key="1">
    <source>
        <dbReference type="PROSITE" id="PS50112"/>
    </source>
</evidence>
<feature type="domain" description="PAC" evidence="2">
    <location>
        <begin position="86"/>
        <end position="138"/>
    </location>
</feature>
<keyword evidence="4" id="KW-1185">Reference proteome</keyword>
<dbReference type="PANTHER" id="PTHR44757:SF2">
    <property type="entry name" value="BIOFILM ARCHITECTURE MAINTENANCE PROTEIN MBAA"/>
    <property type="match status" value="1"/>
</dbReference>
<gene>
    <name evidence="3" type="ORF">J0695_12870</name>
</gene>
<dbReference type="NCBIfam" id="TIGR00229">
    <property type="entry name" value="sensory_box"/>
    <property type="match status" value="1"/>
</dbReference>
<dbReference type="AlphaFoldDB" id="A0A939F6V6"/>
<dbReference type="InterPro" id="IPR000014">
    <property type="entry name" value="PAS"/>
</dbReference>
<dbReference type="PROSITE" id="PS50113">
    <property type="entry name" value="PAC"/>
    <property type="match status" value="1"/>
</dbReference>
<dbReference type="RefSeq" id="WP_206962124.1">
    <property type="nucleotide sequence ID" value="NZ_BAAAJJ010000004.1"/>
</dbReference>
<dbReference type="SMART" id="SM00091">
    <property type="entry name" value="PAS"/>
    <property type="match status" value="1"/>
</dbReference>